<accession>A0A0N4Z9Y8</accession>
<dbReference type="PANTHER" id="PTHR11412:SF175">
    <property type="entry name" value="TEP (THIOLESTER CONTAINING PROTEIN)"/>
    <property type="match status" value="1"/>
</dbReference>
<dbReference type="Proteomes" id="UP000038045">
    <property type="component" value="Unplaced"/>
</dbReference>
<evidence type="ECO:0000256" key="1">
    <source>
        <dbReference type="ARBA" id="ARBA00022729"/>
    </source>
</evidence>
<evidence type="ECO:0000256" key="5">
    <source>
        <dbReference type="ARBA" id="ARBA00078071"/>
    </source>
</evidence>
<dbReference type="SMART" id="SM01359">
    <property type="entry name" value="A2M_N_2"/>
    <property type="match status" value="1"/>
</dbReference>
<protein>
    <recommendedName>
        <fullName evidence="5">TEP1-F</fullName>
    </recommendedName>
</protein>
<evidence type="ECO:0000313" key="9">
    <source>
        <dbReference type="WBParaSite" id="PTRK_0000419600.1"/>
    </source>
</evidence>
<keyword evidence="2" id="KW-0325">Glycoprotein</keyword>
<dbReference type="STRING" id="131310.A0A0N4Z9Y8"/>
<dbReference type="Pfam" id="PF07703">
    <property type="entry name" value="A2M_BRD"/>
    <property type="match status" value="1"/>
</dbReference>
<dbReference type="Gene3D" id="2.60.40.1930">
    <property type="match status" value="2"/>
</dbReference>
<dbReference type="InterPro" id="IPR050473">
    <property type="entry name" value="A2M/Complement_sys"/>
</dbReference>
<dbReference type="AlphaFoldDB" id="A0A0N4Z9Y8"/>
<proteinExistence type="predicted"/>
<evidence type="ECO:0000313" key="8">
    <source>
        <dbReference type="Proteomes" id="UP000038045"/>
    </source>
</evidence>
<evidence type="ECO:0000256" key="3">
    <source>
        <dbReference type="ARBA" id="ARBA00057615"/>
    </source>
</evidence>
<comment type="subunit">
    <text evidence="4">Heterodimer of a TEP1-N chain and an TEP1-C chain non-covalently linked. Forms a complex composed of TEP1-N and TEP1-C heterodimer, LRIM1 and APL1C; the interaction stabilizes TEP1-N and TEP1-C heterodimer, prevents its binding to tissues while circulating in the hemolymph and protects the thioester bond from hydrolysis. Mature TEP1 and to a lesser extent full-length TEP1 interact with SPCLIP1; the interaction is induced by microbial infection.</text>
</comment>
<feature type="chain" id="PRO_5005891360" description="TEP1-F" evidence="6">
    <location>
        <begin position="30"/>
        <end position="851"/>
    </location>
</feature>
<evidence type="ECO:0000256" key="4">
    <source>
        <dbReference type="ARBA" id="ARBA00063781"/>
    </source>
</evidence>
<dbReference type="PANTHER" id="PTHR11412">
    <property type="entry name" value="MACROGLOBULIN / COMPLEMENT"/>
    <property type="match status" value="1"/>
</dbReference>
<sequence length="851" mass="95392">MAIKMWRGYSPHICLLLLIILIITTFISPQNITNIHETLPTIDFEDIQTTRTTISDDGVVTTKTNEDIQLITTTSPQTITNEEASTTPKIFNQPLINTFPIIKTKKIEENKHYIGSYIIIAPKVVRPSLPYAASVNILKTDFTDYIVRLEIRTRESNETIAAKVVTNITPGKALTVTIDEVPGEILVPGQLYKVYIKGESLTGVLMFEDEKNINYNSKSLSIFVQSDKAIYKPESVVSFRVVVVNPELKPVKESETISVKIVDPNKNVIQQWIDETLKVGVFSSKFALSKQPPLGDWNIEVETKSGVKFEKSFTVDKYVLPKFDVSVKTPSFITVNEDLSVLIDAKYTYGKGVGGKVKVILELPWHRWHLAPRPIQINPEDSSLPTNSFESRIERIVTLNSLGEATVKFSNEELKKHKLITDYGGSTVRILATVTEDLTDVQRNGSTQIIAYRHDVKLEVEKQGDTFKPGLNYNVIVTLKNMDNTPVKSTVPKRVKVTTFYNFPYDGLNVNDIKQLNESKVVELDGHGTSILTLKPPINCTSARVEAHYDREGKDNFTNALIYTSLYVESGKSPSGNFLQLTADNEGIVDVGKPLSFSVKSTEPLSSLTYQVMSRGYVVLSNEIVVSGQHAAITFTATNQMAPKSRLIIYSVREDNKEIMVDALDFKVDGLFQNDVSLSIDKTSVEPGEELKFTVKAAPESYVGLLAVDQSVLLLKSGNDITKDLIEQDIEQYDTMDQPGDYRPFELLKRRKRSIWYPFWGIGGKDAGSIFENAGLVVMTDALLFKDEPEIYISNFAPTRSANINSDLVEEDTDSFAESPSSRQEFTSENVIKIRKEFPECWVWSNDLTTE</sequence>
<feature type="signal peptide" evidence="6">
    <location>
        <begin position="1"/>
        <end position="29"/>
    </location>
</feature>
<evidence type="ECO:0000256" key="6">
    <source>
        <dbReference type="SAM" id="SignalP"/>
    </source>
</evidence>
<organism evidence="8 9">
    <name type="scientific">Parastrongyloides trichosuri</name>
    <name type="common">Possum-specific nematode worm</name>
    <dbReference type="NCBI Taxonomy" id="131310"/>
    <lineage>
        <taxon>Eukaryota</taxon>
        <taxon>Metazoa</taxon>
        <taxon>Ecdysozoa</taxon>
        <taxon>Nematoda</taxon>
        <taxon>Chromadorea</taxon>
        <taxon>Rhabditida</taxon>
        <taxon>Tylenchina</taxon>
        <taxon>Panagrolaimomorpha</taxon>
        <taxon>Strongyloidoidea</taxon>
        <taxon>Strongyloididae</taxon>
        <taxon>Parastrongyloides</taxon>
    </lineage>
</organism>
<keyword evidence="1 6" id="KW-0732">Signal</keyword>
<keyword evidence="8" id="KW-1185">Reference proteome</keyword>
<dbReference type="InterPro" id="IPR002890">
    <property type="entry name" value="MG2"/>
</dbReference>
<name>A0A0N4Z9Y8_PARTI</name>
<evidence type="ECO:0000256" key="2">
    <source>
        <dbReference type="ARBA" id="ARBA00023180"/>
    </source>
</evidence>
<dbReference type="FunFam" id="2.60.40.1930:FF:000001">
    <property type="entry name" value="CD109 isoform 3"/>
    <property type="match status" value="1"/>
</dbReference>
<dbReference type="Gene3D" id="2.60.40.1940">
    <property type="match status" value="1"/>
</dbReference>
<dbReference type="Gene3D" id="2.60.40.10">
    <property type="entry name" value="Immunoglobulins"/>
    <property type="match status" value="1"/>
</dbReference>
<comment type="function">
    <text evidence="3">Binds covalently through a thioester bond to the pathogen surface resulting in pathogen clearance.</text>
</comment>
<dbReference type="GO" id="GO:0004866">
    <property type="term" value="F:endopeptidase inhibitor activity"/>
    <property type="evidence" value="ECO:0007669"/>
    <property type="project" value="InterPro"/>
</dbReference>
<dbReference type="Pfam" id="PF01835">
    <property type="entry name" value="MG2"/>
    <property type="match status" value="1"/>
</dbReference>
<dbReference type="InterPro" id="IPR011625">
    <property type="entry name" value="A2M_N_BRD"/>
</dbReference>
<feature type="domain" description="Alpha-2-macroglobulin bait region" evidence="7">
    <location>
        <begin position="579"/>
        <end position="715"/>
    </location>
</feature>
<dbReference type="Gene3D" id="2.60.40.2950">
    <property type="match status" value="1"/>
</dbReference>
<dbReference type="InterPro" id="IPR013783">
    <property type="entry name" value="Ig-like_fold"/>
</dbReference>
<dbReference type="Gene3D" id="6.20.50.160">
    <property type="match status" value="1"/>
</dbReference>
<dbReference type="Pfam" id="PF17791">
    <property type="entry name" value="MG3"/>
    <property type="match status" value="1"/>
</dbReference>
<dbReference type="WBParaSite" id="PTRK_0000419600.1">
    <property type="protein sequence ID" value="PTRK_0000419600.1"/>
    <property type="gene ID" value="PTRK_0000419600"/>
</dbReference>
<dbReference type="InterPro" id="IPR041555">
    <property type="entry name" value="MG3"/>
</dbReference>
<reference evidence="9" key="1">
    <citation type="submission" date="2017-02" db="UniProtKB">
        <authorList>
            <consortium name="WormBaseParasite"/>
        </authorList>
    </citation>
    <scope>IDENTIFICATION</scope>
</reference>
<evidence type="ECO:0000259" key="7">
    <source>
        <dbReference type="SMART" id="SM01359"/>
    </source>
</evidence>